<evidence type="ECO:0000313" key="3">
    <source>
        <dbReference type="Proteomes" id="UP000032702"/>
    </source>
</evidence>
<evidence type="ECO:0000313" key="2">
    <source>
        <dbReference type="EMBL" id="EAU69740.1"/>
    </source>
</evidence>
<dbReference type="AlphaFoldDB" id="Q09DH6"/>
<organism evidence="2 3">
    <name type="scientific">Stigmatella aurantiaca (strain DW4/3-1)</name>
    <dbReference type="NCBI Taxonomy" id="378806"/>
    <lineage>
        <taxon>Bacteria</taxon>
        <taxon>Pseudomonadati</taxon>
        <taxon>Myxococcota</taxon>
        <taxon>Myxococcia</taxon>
        <taxon>Myxococcales</taxon>
        <taxon>Cystobacterineae</taxon>
        <taxon>Archangiaceae</taxon>
        <taxon>Stigmatella</taxon>
    </lineage>
</organism>
<sequence>MSERPSPFSLHPGPASGRSGGRGRMCTMWGQGEAGRDVKAGAGARLEGQAGELDPGLLHQLLLHFNRARLSPAIPQEDWEADLRRESHLRCLEGAFVEAERERIAARAAEAPEDPDGFVAWFEALKQAGPGQGDPLFPWLATEAPLEAFRWFLTQEVAGEAGFDDLVAMTQVKLPTRAKLELARNYWDEMGRGREEAMHGPMLAGLAEALALHPTDEDTVWEAHALANLLVAFAANRRYTYHSVGALGVVELTAPGRAVCVNEGLQRLGFGMPVRRYYALHATLDVKHSEAWNREVLWPLVAEDPGVARPIAEGALMRLRAGARCFERYRQELAPMLSRA</sequence>
<dbReference type="Proteomes" id="UP000032702">
    <property type="component" value="Unassembled WGS sequence"/>
</dbReference>
<evidence type="ECO:0000256" key="1">
    <source>
        <dbReference type="SAM" id="MobiDB-lite"/>
    </source>
</evidence>
<protein>
    <recommendedName>
        <fullName evidence="4">Iron-containing redox enzyme family protein</fullName>
    </recommendedName>
</protein>
<reference evidence="2 3" key="1">
    <citation type="submission" date="2006-04" db="EMBL/GenBank/DDBJ databases">
        <authorList>
            <person name="Nierman W.C."/>
        </authorList>
    </citation>
    <scope>NUCLEOTIDE SEQUENCE [LARGE SCALE GENOMIC DNA]</scope>
    <source>
        <strain evidence="2 3">DW4/3-1</strain>
    </source>
</reference>
<dbReference type="Pfam" id="PF14518">
    <property type="entry name" value="Haem_oxygenas_2"/>
    <property type="match status" value="1"/>
</dbReference>
<dbReference type="SUPFAM" id="SSF48613">
    <property type="entry name" value="Heme oxygenase-like"/>
    <property type="match status" value="1"/>
</dbReference>
<feature type="region of interest" description="Disordered" evidence="1">
    <location>
        <begin position="1"/>
        <end position="29"/>
    </location>
</feature>
<comment type="caution">
    <text evidence="2">The sequence shown here is derived from an EMBL/GenBank/DDBJ whole genome shotgun (WGS) entry which is preliminary data.</text>
</comment>
<gene>
    <name evidence="2" type="ORF">STIAU_1508</name>
</gene>
<dbReference type="Gene3D" id="1.20.910.10">
    <property type="entry name" value="Heme oxygenase-like"/>
    <property type="match status" value="1"/>
</dbReference>
<accession>Q09DH6</accession>
<evidence type="ECO:0008006" key="4">
    <source>
        <dbReference type="Google" id="ProtNLM"/>
    </source>
</evidence>
<dbReference type="EMBL" id="AAMD01000003">
    <property type="protein sequence ID" value="EAU69740.1"/>
    <property type="molecule type" value="Genomic_DNA"/>
</dbReference>
<proteinExistence type="predicted"/>
<name>Q09DH6_STIAD</name>
<dbReference type="InterPro" id="IPR016084">
    <property type="entry name" value="Haem_Oase-like_multi-hlx"/>
</dbReference>
<dbReference type="SMART" id="SM01236">
    <property type="entry name" value="Haem_oxygenase_2"/>
    <property type="match status" value="1"/>
</dbReference>
<dbReference type="PATRIC" id="fig|378806.16.peg.9203"/>